<feature type="domain" description="Macro" evidence="1">
    <location>
        <begin position="19"/>
        <end position="117"/>
    </location>
</feature>
<organism evidence="2 3">
    <name type="scientific">Spirobacillus cienkowskii</name>
    <dbReference type="NCBI Taxonomy" id="495820"/>
    <lineage>
        <taxon>Bacteria</taxon>
        <taxon>Pseudomonadati</taxon>
        <taxon>Bdellovibrionota</taxon>
        <taxon>Oligoflexia</taxon>
        <taxon>Silvanigrellales</taxon>
        <taxon>Spirobacillus</taxon>
    </lineage>
</organism>
<gene>
    <name evidence="2" type="ORF">DCC88_02375</name>
</gene>
<reference evidence="2" key="1">
    <citation type="submission" date="2018-04" db="EMBL/GenBank/DDBJ databases">
        <title>Draft genome sequence of the Candidatus Spirobacillus cienkowskii, a pathogen of freshwater Daphnia species, reconstructed from hemolymph metagenomic reads.</title>
        <authorList>
            <person name="Bresciani L."/>
            <person name="Lemos L.N."/>
            <person name="Wale N."/>
            <person name="Lin J.Y."/>
            <person name="Fernandes G.R."/>
            <person name="Duffy M.A."/>
            <person name="Rodrigues J.M."/>
        </authorList>
    </citation>
    <scope>NUCLEOTIDE SEQUENCE [LARGE SCALE GENOMIC DNA]</scope>
    <source>
        <strain evidence="2">Binning01</strain>
    </source>
</reference>
<dbReference type="SUPFAM" id="SSF52949">
    <property type="entry name" value="Macro domain-like"/>
    <property type="match status" value="1"/>
</dbReference>
<dbReference type="AlphaFoldDB" id="A0A369KT78"/>
<dbReference type="EMBL" id="QOVW01000015">
    <property type="protein sequence ID" value="RDB36958.1"/>
    <property type="molecule type" value="Genomic_DNA"/>
</dbReference>
<proteinExistence type="predicted"/>
<dbReference type="InterPro" id="IPR043472">
    <property type="entry name" value="Macro_dom-like"/>
</dbReference>
<sequence>MIYKNVENVFDLYPEAIAHPVNCIGISHDPLSKKIKKIWPDYYREYVRACVRKKLLPYCTYYYPINSLFGTGHIITMTIRKNWQERLQQETMRITIESLISHCAENKILNIAMPIIENVPQRWFEEELERSASKIEKNTLKAVLFFENC</sequence>
<name>A0A369KT78_9BACT</name>
<dbReference type="Gene3D" id="3.40.220.10">
    <property type="entry name" value="Leucine Aminopeptidase, subunit E, domain 1"/>
    <property type="match status" value="1"/>
</dbReference>
<keyword evidence="3" id="KW-1185">Reference proteome</keyword>
<evidence type="ECO:0000313" key="2">
    <source>
        <dbReference type="EMBL" id="RDB36958.1"/>
    </source>
</evidence>
<accession>A0A369KT78</accession>
<protein>
    <recommendedName>
        <fullName evidence="1">Macro domain-containing protein</fullName>
    </recommendedName>
</protein>
<dbReference type="InterPro" id="IPR002589">
    <property type="entry name" value="Macro_dom"/>
</dbReference>
<dbReference type="Pfam" id="PF01661">
    <property type="entry name" value="Macro"/>
    <property type="match status" value="1"/>
</dbReference>
<evidence type="ECO:0000259" key="1">
    <source>
        <dbReference type="Pfam" id="PF01661"/>
    </source>
</evidence>
<comment type="caution">
    <text evidence="2">The sequence shown here is derived from an EMBL/GenBank/DDBJ whole genome shotgun (WGS) entry which is preliminary data.</text>
</comment>
<dbReference type="Proteomes" id="UP000253934">
    <property type="component" value="Unassembled WGS sequence"/>
</dbReference>
<evidence type="ECO:0000313" key="3">
    <source>
        <dbReference type="Proteomes" id="UP000253934"/>
    </source>
</evidence>